<name>A0AAV8U5D2_9ROSI</name>
<keyword evidence="4" id="KW-1185">Reference proteome</keyword>
<dbReference type="PANTHER" id="PTHR10291:SF0">
    <property type="entry name" value="DEHYDRODOLICHYL DIPHOSPHATE SYNTHASE 2"/>
    <property type="match status" value="1"/>
</dbReference>
<sequence length="312" mass="35404">MLCTTTQWSQPLTALTIPDVQHKYLFKLSPPVAPILPHHHRGRPACVNDATGPLQRATDIASAIKEEEKSTLQVGLLPESMPKHVGVIIDGHRRWSRSNGVPMETGYEIGFGKIGMLMQLCIKFGVKVLTTFILSTNSCKRPQVEVETMLNNFDKILKQEMETFVRDNIRVTIIGDTSRLSDSLQQLIVHTEETTKNNNGLHVMFAVNYSGQYDIVQACKRVAVKVKDGLVDPKDIDESLMNQEMETRCTQFSDLDLLIRPGKEQRVSGFFLWQLSYTELYFPQIHGPDFGEADFVEALRYFQARERRFGSV</sequence>
<comment type="caution">
    <text evidence="3">The sequence shown here is derived from an EMBL/GenBank/DDBJ whole genome shotgun (WGS) entry which is preliminary data.</text>
</comment>
<dbReference type="CDD" id="cd00475">
    <property type="entry name" value="Cis_IPPS"/>
    <property type="match status" value="1"/>
</dbReference>
<dbReference type="Pfam" id="PF01255">
    <property type="entry name" value="Prenyltransf"/>
    <property type="match status" value="1"/>
</dbReference>
<dbReference type="GO" id="GO:0009668">
    <property type="term" value="P:plastid membrane organization"/>
    <property type="evidence" value="ECO:0007669"/>
    <property type="project" value="TreeGrafter"/>
</dbReference>
<dbReference type="Proteomes" id="UP001159364">
    <property type="component" value="Linkage Group LG01"/>
</dbReference>
<dbReference type="HAMAP" id="MF_01139">
    <property type="entry name" value="ISPT"/>
    <property type="match status" value="1"/>
</dbReference>
<dbReference type="Gene3D" id="3.40.1180.10">
    <property type="entry name" value="Decaprenyl diphosphate synthase-like"/>
    <property type="match status" value="1"/>
</dbReference>
<dbReference type="NCBIfam" id="TIGR00055">
    <property type="entry name" value="uppS"/>
    <property type="match status" value="1"/>
</dbReference>
<dbReference type="PANTHER" id="PTHR10291">
    <property type="entry name" value="DEHYDRODOLICHYL DIPHOSPHATE SYNTHASE FAMILY MEMBER"/>
    <property type="match status" value="1"/>
</dbReference>
<proteinExistence type="inferred from homology"/>
<gene>
    <name evidence="3" type="ORF">K2173_016936</name>
</gene>
<dbReference type="GO" id="GO:0009409">
    <property type="term" value="P:response to cold"/>
    <property type="evidence" value="ECO:0007669"/>
    <property type="project" value="TreeGrafter"/>
</dbReference>
<dbReference type="SUPFAM" id="SSF64005">
    <property type="entry name" value="Undecaprenyl diphosphate synthase"/>
    <property type="match status" value="1"/>
</dbReference>
<dbReference type="GO" id="GO:0009570">
    <property type="term" value="C:chloroplast stroma"/>
    <property type="evidence" value="ECO:0007669"/>
    <property type="project" value="TreeGrafter"/>
</dbReference>
<dbReference type="InterPro" id="IPR001441">
    <property type="entry name" value="UPP_synth-like"/>
</dbReference>
<reference evidence="3 4" key="1">
    <citation type="submission" date="2021-09" db="EMBL/GenBank/DDBJ databases">
        <title>Genomic insights and catalytic innovation underlie evolution of tropane alkaloids biosynthesis.</title>
        <authorList>
            <person name="Wang Y.-J."/>
            <person name="Tian T."/>
            <person name="Huang J.-P."/>
            <person name="Huang S.-X."/>
        </authorList>
    </citation>
    <scope>NUCLEOTIDE SEQUENCE [LARGE SCALE GENOMIC DNA]</scope>
    <source>
        <strain evidence="3">KIB-2018</strain>
        <tissue evidence="3">Leaf</tissue>
    </source>
</reference>
<comment type="similarity">
    <text evidence="2">Belongs to the UPP synthase family.</text>
</comment>
<protein>
    <recommendedName>
        <fullName evidence="2">Alkyl transferase</fullName>
        <ecNumber evidence="2">2.5.1.-</ecNumber>
    </recommendedName>
</protein>
<evidence type="ECO:0000256" key="1">
    <source>
        <dbReference type="ARBA" id="ARBA00022679"/>
    </source>
</evidence>
<evidence type="ECO:0000313" key="3">
    <source>
        <dbReference type="EMBL" id="KAJ8774490.1"/>
    </source>
</evidence>
<evidence type="ECO:0000313" key="4">
    <source>
        <dbReference type="Proteomes" id="UP001159364"/>
    </source>
</evidence>
<dbReference type="EMBL" id="JAIWQS010000001">
    <property type="protein sequence ID" value="KAJ8774490.1"/>
    <property type="molecule type" value="Genomic_DNA"/>
</dbReference>
<dbReference type="InterPro" id="IPR036424">
    <property type="entry name" value="UPP_synth-like_sf"/>
</dbReference>
<accession>A0AAV8U5D2</accession>
<evidence type="ECO:0000256" key="2">
    <source>
        <dbReference type="RuleBase" id="RU363018"/>
    </source>
</evidence>
<keyword evidence="1 2" id="KW-0808">Transferase</keyword>
<dbReference type="GO" id="GO:0016094">
    <property type="term" value="P:polyprenol biosynthetic process"/>
    <property type="evidence" value="ECO:0007669"/>
    <property type="project" value="TreeGrafter"/>
</dbReference>
<dbReference type="EC" id="2.5.1.-" evidence="2"/>
<dbReference type="GO" id="GO:0045547">
    <property type="term" value="F:ditrans,polycis-polyprenyl diphosphate synthase [(2E,6E)-farnesyl diphosphate specific] activity"/>
    <property type="evidence" value="ECO:0007669"/>
    <property type="project" value="TreeGrafter"/>
</dbReference>
<dbReference type="AlphaFoldDB" id="A0AAV8U5D2"/>
<organism evidence="3 4">
    <name type="scientific">Erythroxylum novogranatense</name>
    <dbReference type="NCBI Taxonomy" id="1862640"/>
    <lineage>
        <taxon>Eukaryota</taxon>
        <taxon>Viridiplantae</taxon>
        <taxon>Streptophyta</taxon>
        <taxon>Embryophyta</taxon>
        <taxon>Tracheophyta</taxon>
        <taxon>Spermatophyta</taxon>
        <taxon>Magnoliopsida</taxon>
        <taxon>eudicotyledons</taxon>
        <taxon>Gunneridae</taxon>
        <taxon>Pentapetalae</taxon>
        <taxon>rosids</taxon>
        <taxon>fabids</taxon>
        <taxon>Malpighiales</taxon>
        <taxon>Erythroxylaceae</taxon>
        <taxon>Erythroxylum</taxon>
    </lineage>
</organism>